<dbReference type="InterPro" id="IPR036786">
    <property type="entry name" value="Ribosome_mat_SBDS_N_sf"/>
</dbReference>
<dbReference type="NCBIfam" id="TIGR00291">
    <property type="entry name" value="RNA_SBDS"/>
    <property type="match status" value="1"/>
</dbReference>
<dbReference type="EMBL" id="CP017686">
    <property type="protein sequence ID" value="AYQ54488.1"/>
    <property type="molecule type" value="Genomic_DNA"/>
</dbReference>
<dbReference type="GO" id="GO:0042256">
    <property type="term" value="P:cytosolic ribosome assembly"/>
    <property type="evidence" value="ECO:0007669"/>
    <property type="project" value="InterPro"/>
</dbReference>
<name>A0A3G3IFN4_9ARCH</name>
<dbReference type="SUPFAM" id="SSF54980">
    <property type="entry name" value="EF-G C-terminal domain-like"/>
    <property type="match status" value="1"/>
</dbReference>
<accession>A0A3G3IFN4</accession>
<feature type="domain" description="Ribosome maturation protein SDO1/SBDS N-terminal" evidence="2">
    <location>
        <begin position="7"/>
        <end position="93"/>
    </location>
</feature>
<dbReference type="InterPro" id="IPR002140">
    <property type="entry name" value="Sdo1/SBDS"/>
</dbReference>
<evidence type="ECO:0000259" key="4">
    <source>
        <dbReference type="Pfam" id="PF20268"/>
    </source>
</evidence>
<evidence type="ECO:0000259" key="2">
    <source>
        <dbReference type="Pfam" id="PF01172"/>
    </source>
</evidence>
<evidence type="ECO:0000313" key="5">
    <source>
        <dbReference type="EMBL" id="AYQ54488.1"/>
    </source>
</evidence>
<organism evidence="5 6">
    <name type="scientific">Methanomethylophilus alvi</name>
    <dbReference type="NCBI Taxonomy" id="1291540"/>
    <lineage>
        <taxon>Archaea</taxon>
        <taxon>Methanobacteriati</taxon>
        <taxon>Thermoplasmatota</taxon>
        <taxon>Thermoplasmata</taxon>
        <taxon>Methanomassiliicoccales</taxon>
        <taxon>Methanomethylophilaceae</taxon>
        <taxon>Methanomethylophilus</taxon>
    </lineage>
</organism>
<dbReference type="SUPFAM" id="SSF109728">
    <property type="entry name" value="Hypothetical protein AF0491, middle domain"/>
    <property type="match status" value="1"/>
</dbReference>
<dbReference type="InterPro" id="IPR019783">
    <property type="entry name" value="SDO1/SBDS_N"/>
</dbReference>
<evidence type="ECO:0000256" key="1">
    <source>
        <dbReference type="ARBA" id="ARBA00007433"/>
    </source>
</evidence>
<dbReference type="Pfam" id="PF20268">
    <property type="entry name" value="SBDS_C"/>
    <property type="match status" value="1"/>
</dbReference>
<dbReference type="InterPro" id="IPR046928">
    <property type="entry name" value="SDO1/SBDS_C"/>
</dbReference>
<evidence type="ECO:0000313" key="6">
    <source>
        <dbReference type="Proteomes" id="UP000273278"/>
    </source>
</evidence>
<dbReference type="Gene3D" id="1.10.10.900">
    <property type="entry name" value="SBDS protein C-terminal domain, subdomain 1"/>
    <property type="match status" value="1"/>
</dbReference>
<reference evidence="5 6" key="1">
    <citation type="submission" date="2016-10" db="EMBL/GenBank/DDBJ databases">
        <title>Complete genome of the TMA-utilizing, human hosted archaeon Methanomethylophilus alvus Gen. nov, sp. nov., strain Mx-05, derived from a pure culture.</title>
        <authorList>
            <person name="Brugere J.-F."/>
            <person name="Ben Hania W."/>
            <person name="Chaudhary P.P."/>
            <person name="Gaci N."/>
            <person name="Borrel G."/>
            <person name="Cao Van Tuat L."/>
            <person name="Fardeau M.-L."/>
            <person name="Harris H.M.B."/>
            <person name="O'Toole P.W."/>
            <person name="Ollivier B."/>
        </authorList>
    </citation>
    <scope>NUCLEOTIDE SEQUENCE [LARGE SCALE GENOMIC DNA]</scope>
    <source>
        <strain evidence="5 6">Mx-05</strain>
    </source>
</reference>
<evidence type="ECO:0000259" key="3">
    <source>
        <dbReference type="Pfam" id="PF09377"/>
    </source>
</evidence>
<feature type="domain" description="Ribosome maturation protein SDO1/SBDS C-terminal" evidence="4">
    <location>
        <begin position="165"/>
        <end position="230"/>
    </location>
</feature>
<feature type="domain" description="Ribosome maturation protein SDO1/SBDS central" evidence="3">
    <location>
        <begin position="101"/>
        <end position="162"/>
    </location>
</feature>
<proteinExistence type="inferred from homology"/>
<sequence>MVDLDDAIVARLESHGERFEILLDPAAMDQIKQGKEVDLGKYLAVEDVFKDARKGTRPAEAMIKEVFGTDDIVAIAKHIIEKGEVQMTAEQRKELLEAKRRQIITYIAANAINPQTKLPHPPTRIEIALEEGKFHVDPFKPFDKEVEEAMKVLRPLLPIRFEKSRIAIKLKGEDYGRCIEEMNKYGLVDREEWTADGSWIGTMEIPAGLITELTDKLKNRTHGSASVKLMGA</sequence>
<dbReference type="Gene3D" id="3.30.70.240">
    <property type="match status" value="1"/>
</dbReference>
<dbReference type="InterPro" id="IPR018978">
    <property type="entry name" value="SDO1/SBDS_central"/>
</dbReference>
<dbReference type="AlphaFoldDB" id="A0A3G3IFN4"/>
<dbReference type="PANTHER" id="PTHR10927:SF4">
    <property type="entry name" value="RIBOSOME MATURATION PROTEIN SDO1 HOMOLOG"/>
    <property type="match status" value="1"/>
</dbReference>
<dbReference type="PANTHER" id="PTHR10927">
    <property type="entry name" value="RIBOSOME MATURATION PROTEIN SBDS"/>
    <property type="match status" value="1"/>
</dbReference>
<gene>
    <name evidence="5" type="ORF">BKD89_01475</name>
</gene>
<dbReference type="GeneID" id="41321097"/>
<comment type="similarity">
    <text evidence="1">Belongs to the SDO1/SBDS family.</text>
</comment>
<dbReference type="OMA" id="AVNPQMD"/>
<dbReference type="Pfam" id="PF09377">
    <property type="entry name" value="SBDS_domain_II"/>
    <property type="match status" value="1"/>
</dbReference>
<dbReference type="Gene3D" id="3.30.1250.10">
    <property type="entry name" value="Ribosome maturation protein SBDS, N-terminal domain"/>
    <property type="match status" value="1"/>
</dbReference>
<dbReference type="InterPro" id="IPR035647">
    <property type="entry name" value="EFG_III/V"/>
</dbReference>
<dbReference type="InterPro" id="IPR039100">
    <property type="entry name" value="Sdo1/SBDS-like"/>
</dbReference>
<dbReference type="RefSeq" id="WP_015504200.1">
    <property type="nucleotide sequence ID" value="NZ_CAYARL010000008.1"/>
</dbReference>
<dbReference type="Proteomes" id="UP000273278">
    <property type="component" value="Chromosome"/>
</dbReference>
<dbReference type="SUPFAM" id="SSF89895">
    <property type="entry name" value="FYSH domain"/>
    <property type="match status" value="1"/>
</dbReference>
<protein>
    <submittedName>
        <fullName evidence="5">rRNA metabolism protein</fullName>
    </submittedName>
</protein>
<dbReference type="InterPro" id="IPR037188">
    <property type="entry name" value="Sdo1/SBDS_central_sf"/>
</dbReference>
<dbReference type="Pfam" id="PF01172">
    <property type="entry name" value="SBDS_N"/>
    <property type="match status" value="1"/>
</dbReference>